<dbReference type="RefSeq" id="WP_121443177.1">
    <property type="nucleotide sequence ID" value="NZ_RCDA01000006.1"/>
</dbReference>
<dbReference type="EMBL" id="RCDA01000006">
    <property type="protein sequence ID" value="RLK46546.1"/>
    <property type="molecule type" value="Genomic_DNA"/>
</dbReference>
<reference evidence="2 3" key="1">
    <citation type="submission" date="2018-10" db="EMBL/GenBank/DDBJ databases">
        <title>Genomic Encyclopedia of Type Strains, Phase IV (KMG-IV): sequencing the most valuable type-strain genomes for metagenomic binning, comparative biology and taxonomic classification.</title>
        <authorList>
            <person name="Goeker M."/>
        </authorList>
    </citation>
    <scope>NUCLEOTIDE SEQUENCE [LARGE SCALE GENOMIC DNA]</scope>
    <source>
        <strain evidence="2 3">DSM 12769</strain>
    </source>
</reference>
<evidence type="ECO:0000259" key="1">
    <source>
        <dbReference type="Pfam" id="PF13503"/>
    </source>
</evidence>
<evidence type="ECO:0000313" key="2">
    <source>
        <dbReference type="EMBL" id="RLK46546.1"/>
    </source>
</evidence>
<comment type="caution">
    <text evidence="2">The sequence shown here is derived from an EMBL/GenBank/DDBJ whole genome shotgun (WGS) entry which is preliminary data.</text>
</comment>
<keyword evidence="3" id="KW-1185">Reference proteome</keyword>
<accession>A0A498BVZ2</accession>
<proteinExistence type="predicted"/>
<evidence type="ECO:0000313" key="3">
    <source>
        <dbReference type="Proteomes" id="UP000275461"/>
    </source>
</evidence>
<dbReference type="OrthoDB" id="6353266at2"/>
<dbReference type="AlphaFoldDB" id="A0A498BVZ2"/>
<dbReference type="InterPro" id="IPR025391">
    <property type="entry name" value="DUF4123"/>
</dbReference>
<organism evidence="2 3">
    <name type="scientific">Alkalispirillum mobile</name>
    <dbReference type="NCBI Taxonomy" id="85925"/>
    <lineage>
        <taxon>Bacteria</taxon>
        <taxon>Pseudomonadati</taxon>
        <taxon>Pseudomonadota</taxon>
        <taxon>Gammaproteobacteria</taxon>
        <taxon>Chromatiales</taxon>
        <taxon>Ectothiorhodospiraceae</taxon>
        <taxon>Alkalispirillum</taxon>
    </lineage>
</organism>
<gene>
    <name evidence="2" type="ORF">DFR31_2678</name>
</gene>
<dbReference type="Proteomes" id="UP000275461">
    <property type="component" value="Unassembled WGS sequence"/>
</dbReference>
<feature type="domain" description="DUF4123" evidence="1">
    <location>
        <begin position="22"/>
        <end position="138"/>
    </location>
</feature>
<dbReference type="Pfam" id="PF13503">
    <property type="entry name" value="DUF4123"/>
    <property type="match status" value="1"/>
</dbReference>
<name>A0A498BVZ2_9GAMM</name>
<protein>
    <submittedName>
        <fullName evidence="2">Uncharacterized protein DUF4123</fullName>
    </submittedName>
</protein>
<sequence length="305" mass="33976">MTVTTLPVGTPPSQVAIDNGTHYLLLDGIALEPLERWLYQQLDTPRHEPLYLHTPLAECRNLSPCLVALEADTPLWKPFMEQGAAVGWGWLMASEASLPEVAEHLRWLLFVEHPGQGEKILRVASPRVMQCLLEAEPEPSQSPLLGVIEALWLPTTEDGNVTWRYVARAPNDSHPGAPTPPRKRFNLQPAHLESLSRIARQQFAGELAQHLETYFANGPLLRECGTALASARQVINITRHLGFEGRRAHYYMANILGTHGQAALDQQRMPELARLLNQTDNRPPMARLKAALAEAQRLASRENSA</sequence>